<dbReference type="STRING" id="555088.DealDRAFT_2361"/>
<dbReference type="eggNOG" id="COG1852">
    <property type="taxonomic scope" value="Bacteria"/>
</dbReference>
<dbReference type="Pfam" id="PF01976">
    <property type="entry name" value="DUF116"/>
    <property type="match status" value="1"/>
</dbReference>
<organism evidence="1 2">
    <name type="scientific">Dethiobacter alkaliphilus AHT 1</name>
    <dbReference type="NCBI Taxonomy" id="555088"/>
    <lineage>
        <taxon>Bacteria</taxon>
        <taxon>Bacillati</taxon>
        <taxon>Bacillota</taxon>
        <taxon>Dethiobacteria</taxon>
        <taxon>Dethiobacterales</taxon>
        <taxon>Dethiobacteraceae</taxon>
        <taxon>Dethiobacter</taxon>
    </lineage>
</organism>
<dbReference type="AlphaFoldDB" id="C0GIQ2"/>
<evidence type="ECO:0008006" key="3">
    <source>
        <dbReference type="Google" id="ProtNLM"/>
    </source>
</evidence>
<dbReference type="PANTHER" id="PTHR43801:SF1">
    <property type="entry name" value="POLYPRENYL SYNTHETASE"/>
    <property type="match status" value="1"/>
</dbReference>
<comment type="caution">
    <text evidence="1">The sequence shown here is derived from an EMBL/GenBank/DDBJ whole genome shotgun (WGS) entry which is preliminary data.</text>
</comment>
<evidence type="ECO:0000313" key="2">
    <source>
        <dbReference type="Proteomes" id="UP000006443"/>
    </source>
</evidence>
<dbReference type="Proteomes" id="UP000006443">
    <property type="component" value="Unassembled WGS sequence"/>
</dbReference>
<evidence type="ECO:0000313" key="1">
    <source>
        <dbReference type="EMBL" id="EEG76716.1"/>
    </source>
</evidence>
<accession>C0GIQ2</accession>
<name>C0GIQ2_DETAL</name>
<keyword evidence="2" id="KW-1185">Reference proteome</keyword>
<dbReference type="PANTHER" id="PTHR43801">
    <property type="entry name" value="NUCLEOTIDE-BINDING PROTEIN-RELATED"/>
    <property type="match status" value="1"/>
</dbReference>
<gene>
    <name evidence="1" type="ORF">DealDRAFT_2361</name>
</gene>
<proteinExistence type="predicted"/>
<reference evidence="1 2" key="1">
    <citation type="submission" date="2009-02" db="EMBL/GenBank/DDBJ databases">
        <title>Sequencing of the draft genome and assembly of Dethiobacter alkaliphilus AHT 1.</title>
        <authorList>
            <consortium name="US DOE Joint Genome Institute (JGI-PGF)"/>
            <person name="Lucas S."/>
            <person name="Copeland A."/>
            <person name="Lapidus A."/>
            <person name="Glavina del Rio T."/>
            <person name="Dalin E."/>
            <person name="Tice H."/>
            <person name="Bruce D."/>
            <person name="Goodwin L."/>
            <person name="Pitluck S."/>
            <person name="Larimer F."/>
            <person name="Land M.L."/>
            <person name="Hauser L."/>
            <person name="Muyzer G."/>
        </authorList>
    </citation>
    <scope>NUCLEOTIDE SEQUENCE [LARGE SCALE GENOMIC DNA]</scope>
    <source>
        <strain evidence="1 2">AHT 1</strain>
    </source>
</reference>
<protein>
    <recommendedName>
        <fullName evidence="3">DUF116 domain-containing protein</fullName>
    </recommendedName>
</protein>
<sequence length="262" mass="28967">MIPVIKKRIYLGLLAATMLLFAGALGYIWLTFFQQDGGWLRYITIVAVVAVLACLIVIGLGFAGIVLSLVSEKNITFLNKPMNFTFSLLYPVVMWLGKVFKITQDKIQRSFVEVNNQLVKAKQGKLTPDRLLILLPHCLQERECPNRITTNTENCTRCGRCPVGDLLPLSERYGVHLRIATGGTLAREAVKKLRPRAIVAVACERDLTSGILDCIPLPVLGVTNDRPHGPCFNTYVDPDAVEKAILFFIQGGEGNVFHVSAN</sequence>
<dbReference type="EMBL" id="ACJM01000013">
    <property type="protein sequence ID" value="EEG76716.1"/>
    <property type="molecule type" value="Genomic_DNA"/>
</dbReference>
<dbReference type="InterPro" id="IPR002829">
    <property type="entry name" value="DUF116"/>
</dbReference>